<accession>A0A0C3DQL3</accession>
<proteinExistence type="predicted"/>
<feature type="compositionally biased region" description="Basic and acidic residues" evidence="1">
    <location>
        <begin position="8"/>
        <end position="26"/>
    </location>
</feature>
<dbReference type="Proteomes" id="UP000053989">
    <property type="component" value="Unassembled WGS sequence"/>
</dbReference>
<dbReference type="AlphaFoldDB" id="A0A0C3DQL3"/>
<feature type="non-terminal residue" evidence="2">
    <location>
        <position position="93"/>
    </location>
</feature>
<dbReference type="InParanoid" id="A0A0C3DQL3"/>
<sequence length="93" mass="10547">MIDYAVAMKEREGRPTSGTGERKREAAASQPQRDQRLRSATPVVPPYITDQNTSVTTQLVAQNKYYRYDHLIVQIIINIDTGEQRSEVVVRGI</sequence>
<gene>
    <name evidence="2" type="ORF">SCLCIDRAFT_1214752</name>
</gene>
<keyword evidence="3" id="KW-1185">Reference proteome</keyword>
<organism evidence="2 3">
    <name type="scientific">Scleroderma citrinum Foug A</name>
    <dbReference type="NCBI Taxonomy" id="1036808"/>
    <lineage>
        <taxon>Eukaryota</taxon>
        <taxon>Fungi</taxon>
        <taxon>Dikarya</taxon>
        <taxon>Basidiomycota</taxon>
        <taxon>Agaricomycotina</taxon>
        <taxon>Agaricomycetes</taxon>
        <taxon>Agaricomycetidae</taxon>
        <taxon>Boletales</taxon>
        <taxon>Sclerodermatineae</taxon>
        <taxon>Sclerodermataceae</taxon>
        <taxon>Scleroderma</taxon>
    </lineage>
</organism>
<dbReference type="EMBL" id="KN822039">
    <property type="protein sequence ID" value="KIM62945.1"/>
    <property type="molecule type" value="Genomic_DNA"/>
</dbReference>
<dbReference type="HOGENOM" id="CLU_2405495_0_0_1"/>
<reference evidence="2 3" key="1">
    <citation type="submission" date="2014-04" db="EMBL/GenBank/DDBJ databases">
        <authorList>
            <consortium name="DOE Joint Genome Institute"/>
            <person name="Kuo A."/>
            <person name="Kohler A."/>
            <person name="Nagy L.G."/>
            <person name="Floudas D."/>
            <person name="Copeland A."/>
            <person name="Barry K.W."/>
            <person name="Cichocki N."/>
            <person name="Veneault-Fourrey C."/>
            <person name="LaButti K."/>
            <person name="Lindquist E.A."/>
            <person name="Lipzen A."/>
            <person name="Lundell T."/>
            <person name="Morin E."/>
            <person name="Murat C."/>
            <person name="Sun H."/>
            <person name="Tunlid A."/>
            <person name="Henrissat B."/>
            <person name="Grigoriev I.V."/>
            <person name="Hibbett D.S."/>
            <person name="Martin F."/>
            <person name="Nordberg H.P."/>
            <person name="Cantor M.N."/>
            <person name="Hua S.X."/>
        </authorList>
    </citation>
    <scope>NUCLEOTIDE SEQUENCE [LARGE SCALE GENOMIC DNA]</scope>
    <source>
        <strain evidence="2 3">Foug A</strain>
    </source>
</reference>
<evidence type="ECO:0000256" key="1">
    <source>
        <dbReference type="SAM" id="MobiDB-lite"/>
    </source>
</evidence>
<evidence type="ECO:0000313" key="2">
    <source>
        <dbReference type="EMBL" id="KIM62945.1"/>
    </source>
</evidence>
<feature type="region of interest" description="Disordered" evidence="1">
    <location>
        <begin position="1"/>
        <end position="49"/>
    </location>
</feature>
<name>A0A0C3DQL3_9AGAM</name>
<evidence type="ECO:0000313" key="3">
    <source>
        <dbReference type="Proteomes" id="UP000053989"/>
    </source>
</evidence>
<reference evidence="3" key="2">
    <citation type="submission" date="2015-01" db="EMBL/GenBank/DDBJ databases">
        <title>Evolutionary Origins and Diversification of the Mycorrhizal Mutualists.</title>
        <authorList>
            <consortium name="DOE Joint Genome Institute"/>
            <consortium name="Mycorrhizal Genomics Consortium"/>
            <person name="Kohler A."/>
            <person name="Kuo A."/>
            <person name="Nagy L.G."/>
            <person name="Floudas D."/>
            <person name="Copeland A."/>
            <person name="Barry K.W."/>
            <person name="Cichocki N."/>
            <person name="Veneault-Fourrey C."/>
            <person name="LaButti K."/>
            <person name="Lindquist E.A."/>
            <person name="Lipzen A."/>
            <person name="Lundell T."/>
            <person name="Morin E."/>
            <person name="Murat C."/>
            <person name="Riley R."/>
            <person name="Ohm R."/>
            <person name="Sun H."/>
            <person name="Tunlid A."/>
            <person name="Henrissat B."/>
            <person name="Grigoriev I.V."/>
            <person name="Hibbett D.S."/>
            <person name="Martin F."/>
        </authorList>
    </citation>
    <scope>NUCLEOTIDE SEQUENCE [LARGE SCALE GENOMIC DNA]</scope>
    <source>
        <strain evidence="3">Foug A</strain>
    </source>
</reference>
<protein>
    <submittedName>
        <fullName evidence="2">Uncharacterized protein</fullName>
    </submittedName>
</protein>